<feature type="region of interest" description="Disordered" evidence="1">
    <location>
        <begin position="146"/>
        <end position="186"/>
    </location>
</feature>
<proteinExistence type="predicted"/>
<organism evidence="2">
    <name type="scientific">Darwinula stevensoni</name>
    <dbReference type="NCBI Taxonomy" id="69355"/>
    <lineage>
        <taxon>Eukaryota</taxon>
        <taxon>Metazoa</taxon>
        <taxon>Ecdysozoa</taxon>
        <taxon>Arthropoda</taxon>
        <taxon>Crustacea</taxon>
        <taxon>Oligostraca</taxon>
        <taxon>Ostracoda</taxon>
        <taxon>Podocopa</taxon>
        <taxon>Podocopida</taxon>
        <taxon>Darwinulocopina</taxon>
        <taxon>Darwinuloidea</taxon>
        <taxon>Darwinulidae</taxon>
        <taxon>Darwinula</taxon>
    </lineage>
</organism>
<dbReference type="InterPro" id="IPR033228">
    <property type="entry name" value="SZT2"/>
</dbReference>
<name>A0A7R8X9U9_9CRUS</name>
<feature type="region of interest" description="Disordered" evidence="1">
    <location>
        <begin position="1840"/>
        <end position="1876"/>
    </location>
</feature>
<protein>
    <submittedName>
        <fullName evidence="2">Uncharacterized protein</fullName>
    </submittedName>
</protein>
<keyword evidence="3" id="KW-1185">Reference proteome</keyword>
<feature type="region of interest" description="Disordered" evidence="1">
    <location>
        <begin position="446"/>
        <end position="468"/>
    </location>
</feature>
<feature type="region of interest" description="Disordered" evidence="1">
    <location>
        <begin position="1111"/>
        <end position="1134"/>
    </location>
</feature>
<dbReference type="EMBL" id="CAJPEV010000246">
    <property type="protein sequence ID" value="CAG0882917.1"/>
    <property type="molecule type" value="Genomic_DNA"/>
</dbReference>
<feature type="compositionally biased region" description="Gly residues" evidence="1">
    <location>
        <begin position="1859"/>
        <end position="1875"/>
    </location>
</feature>
<feature type="compositionally biased region" description="Low complexity" evidence="1">
    <location>
        <begin position="252"/>
        <end position="262"/>
    </location>
</feature>
<feature type="compositionally biased region" description="Polar residues" evidence="1">
    <location>
        <begin position="362"/>
        <end position="387"/>
    </location>
</feature>
<feature type="compositionally biased region" description="Polar residues" evidence="1">
    <location>
        <begin position="1934"/>
        <end position="1943"/>
    </location>
</feature>
<feature type="compositionally biased region" description="Basic and acidic residues" evidence="1">
    <location>
        <begin position="1840"/>
        <end position="1850"/>
    </location>
</feature>
<feature type="compositionally biased region" description="Polar residues" evidence="1">
    <location>
        <begin position="263"/>
        <end position="274"/>
    </location>
</feature>
<feature type="region of interest" description="Disordered" evidence="1">
    <location>
        <begin position="362"/>
        <end position="390"/>
    </location>
</feature>
<dbReference type="OrthoDB" id="6382730at2759"/>
<accession>A0A7R8X9U9</accession>
<evidence type="ECO:0000256" key="1">
    <source>
        <dbReference type="SAM" id="MobiDB-lite"/>
    </source>
</evidence>
<dbReference type="PANTHER" id="PTHR14918:SF3">
    <property type="entry name" value="KICSTOR COMPLEX PROTEIN SZT2"/>
    <property type="match status" value="1"/>
</dbReference>
<feature type="region of interest" description="Disordered" evidence="1">
    <location>
        <begin position="242"/>
        <end position="294"/>
    </location>
</feature>
<evidence type="ECO:0000313" key="3">
    <source>
        <dbReference type="Proteomes" id="UP000677054"/>
    </source>
</evidence>
<evidence type="ECO:0000313" key="2">
    <source>
        <dbReference type="EMBL" id="CAD7242293.1"/>
    </source>
</evidence>
<feature type="region of interest" description="Disordered" evidence="1">
    <location>
        <begin position="1922"/>
        <end position="1943"/>
    </location>
</feature>
<dbReference type="Proteomes" id="UP000677054">
    <property type="component" value="Unassembled WGS sequence"/>
</dbReference>
<sequence length="2400" mass="268925">MLIHDQDLECISTLITLSHLSLMCQNPSVPSPIPSSLGQQTRSNTTIEGQEIELVPFCFDLAHLLPKCQQAELLFSTLIQDVKMPKKPRSPRRTIHSPRASPQMQQSANAVLFDLLFSELASFCDREIELSTMDCAQFPNLVKQRERPEDNDQPPFFIHKGKVETEGSPKAGSIESDTSTMKDASENPPKWRCFLKGISPTHIVLIFLPASYQDLLMLAFGHDGSGLWEDLKHFRKVVQGIDDHTSDRHPSGRSSRNASVSSIAQAQTQDTSIQDAMRSRAKSGGPFEKRHAKENVPVSAFDDLALLDPLRRQEGGLLRSVIAAPWESPSMVSREESFTCSSADSLSTPSLLPESQKFWVHSTSSSPQKLSQQESTEQSDSVSTNPQDGRKLTGSVMLPVYVYDCPLSDVIRFLTSRVMVLNHKTDLFLDLTYKFDSELGEDVVQLKEEEEESKDIKMKSNKDKSPPESKFHLICLQAGRPVHTQDIQAAIENCEESPLHIDLTSFIKAICGHIKEFLPKQKMAGLREAQPAGHSSPVKGSTPKTLPTSILPLSSLQNQCDSFLQLHSMIKKNFASILCTAFQSVPSNPNYFFYCPPGLQSGAESLSESLEECNPEEEQGIPPLFLHLVCMLRSKGNIATTSVIAPPTCLVDGLIIKDILLFSIPPESHRGQILSHLPEFQQQAVIKVVEEVHWLLQDEVVSSLLDSFPLTHDTLCLVASHVQASPGRSSCIHQAIPLPFVFGPEKSLAKFTEGFRHLKVRDFRLSLLGDLYYLAKDPVFVPIQVNVQTPSVSSAEWTPMSGFTKSIKQGIQPLDGFPPSVSSVHPHTDDESVLSMGKQAYVSATLVPEILGELCLTPKPSLGSPQNTPGSRTDGSLFVESEGTTDIGYMGDSSDTESEHGVAVDWDGDLGKHSPSRLPRFWFILKIQPDRVESFFHCRSSETDSLQVAEWRKIHHEVVTAIKDLCKLVNQTMLLRDLHDSRICNQLLEPEASEDIWRNEETSVTGTPAPDRYARERSVEDGEIESVNYLEANMKFMPGAFACPVVWEVPFSLHPRLKIGPSTTGISRGIKALRVVLNAFSVSNRKNMFVYQDQMGNVFYLRLQESGRSRSGSATASPFTVPHDGPQRFGGGEEEERKHSAVFRSLSLTSSSGTPRTTEYLVGPAIKQELVQVLQNRLDEAVLDVISVMLLRNPQCKLTREDVHFIQRPFDPPTCCFYFSIPDWTLLYLPALAYYLQQNLLQFLATPRYVTSNAGFHFQDFGLDDGDDTGPSNAGNIFLFNEMQTTHNKGVACVALSILDPMGQPVCHQGPCPLPAPEAYKELLTPELFTILTDVHEIKDEKVHQCCITFRIWAKGLVDFTSLSDRLRLGVRQALFDLLMEYRILTAPLASTSENTKLQPGSRLPPSSSEPSTPVRVKRMVYPQATLALKASKERAPSPLIAPQGEQGLRERSLSGPGIRKYRHSVEILLKEFASRASHVDGDMVLATFERISQRDHYLPRKFTWSAKVQTNDVESIHSAQSLDVVMVGRNARLWWALFGSELGELKNLTGLVHKGNVKFPSLCLSAETRIETGFTPLSATSPTSTSSFPNRSPSCGTDKTCIIPRQSLVFAHLTGLELVVYTYNWAKDHCELLNKSTTQLSQWLDTRTCLLTSLALQKLGIFYNQPISRGLRKDSGISQGYVSNPPTMSEVEHLVRYSAPPGREPSPLVVRNIRRPTPNQHHHAHPQGMHKMHSFLESYRDSKPPRPLHRSGYASFRDPVMRHGRQMLEMRSVDRKELEKQLSVLGQTRDAHVTPISVDLLHPFMQMARLPHYCMTPLLLIPRWRQIIAQVRNPWLVTHGEEEHKTDHSRSRHSSGSGRVGSGGSGGGGSGGAGLTTVPLRDESWHDALVSSFFNDYILYLQQLKDSSFVFIPTRHTFADEGEGYDPRGKTSGRLSSQSGQANPLQLVPRKDQVFYLQRSCLGGHLIMELGISNPYIYSKIYAVELNRLQPRTSRALSLQFTVSFLDEIDKIKDHLHLHSFAYDFHLRTLSSYLTGKLPYFRHSYHVTSCLDDFIQYYTKGPGNSRNLIFAGSLVIDNTLTPALQLYNYLMTHCEKKYNMRVIREAPIIQDETGSVDTEFVLVESTVRRFKYQDMNEVKQTGEFDLTILICLDTEAMDPESHSLSLKFYVLLTSHKELYPRHGKERLGRFRTVSIPSASFMRSSSGLGWRSDVGSCHSSSPFLEKITLVEGSQESFVDTSRLENFFSCHGYQGIRFEPVHYMGYFSTYEEAMQDLLSQQVDLARQRIQEIVEKATIHCRRDILWDMLEAKPCTLTHQEFTELLALITLIPLSSLDDQLGTLLNMGTSWYQGLSLSVASKEPLSQGELKRQHPTERVISVVSQIDDFVDACCFHLWSTLL</sequence>
<gene>
    <name evidence="2" type="ORF">DSTB1V02_LOCUS2264</name>
</gene>
<dbReference type="GO" id="GO:0005777">
    <property type="term" value="C:peroxisome"/>
    <property type="evidence" value="ECO:0007669"/>
    <property type="project" value="InterPro"/>
</dbReference>
<feature type="compositionally biased region" description="Basic and acidic residues" evidence="1">
    <location>
        <begin position="454"/>
        <end position="468"/>
    </location>
</feature>
<feature type="region of interest" description="Disordered" evidence="1">
    <location>
        <begin position="1394"/>
        <end position="1414"/>
    </location>
</feature>
<dbReference type="EMBL" id="LR899763">
    <property type="protein sequence ID" value="CAD7242293.1"/>
    <property type="molecule type" value="Genomic_DNA"/>
</dbReference>
<reference evidence="2" key="1">
    <citation type="submission" date="2020-11" db="EMBL/GenBank/DDBJ databases">
        <authorList>
            <person name="Tran Van P."/>
        </authorList>
    </citation>
    <scope>NUCLEOTIDE SEQUENCE</scope>
</reference>
<feature type="compositionally biased region" description="Polar residues" evidence="1">
    <location>
        <begin position="1394"/>
        <end position="1412"/>
    </location>
</feature>
<dbReference type="PANTHER" id="PTHR14918">
    <property type="entry name" value="KICSTOR COMPLEX PROTEIN SZT2"/>
    <property type="match status" value="1"/>
</dbReference>